<feature type="region of interest" description="Disordered" evidence="1">
    <location>
        <begin position="1"/>
        <end position="192"/>
    </location>
</feature>
<organism evidence="2 3">
    <name type="scientific">Mycobacterium tuberculosis</name>
    <dbReference type="NCBI Taxonomy" id="1773"/>
    <lineage>
        <taxon>Bacteria</taxon>
        <taxon>Bacillati</taxon>
        <taxon>Actinomycetota</taxon>
        <taxon>Actinomycetes</taxon>
        <taxon>Mycobacteriales</taxon>
        <taxon>Mycobacteriaceae</taxon>
        <taxon>Mycobacterium</taxon>
        <taxon>Mycobacterium tuberculosis complex</taxon>
    </lineage>
</organism>
<feature type="compositionally biased region" description="Basic and acidic residues" evidence="1">
    <location>
        <begin position="183"/>
        <end position="192"/>
    </location>
</feature>
<dbReference type="AlphaFoldDB" id="A0A655F1C5"/>
<sequence>MTTAADHQIGPREQLGLAAQPGHRPGRHRQVGSAQTRHHQARSRRHRLTRRQRLQRDLRQSGGPGQRGGRRHDHHRPGAGGDGQHPIGRLEMQRAHHDGLGRPVRAGNLERGQRGDQPAQRPGIAGRQSDLDPNGGTLAQPGTPGPPRQRSHGGIAQPAADTGACSQSAADRRQSLRRQVQRMRVEFHPRDP</sequence>
<dbReference type="Proteomes" id="UP000050164">
    <property type="component" value="Unassembled WGS sequence"/>
</dbReference>
<evidence type="ECO:0000313" key="2">
    <source>
        <dbReference type="EMBL" id="CKT42592.1"/>
    </source>
</evidence>
<evidence type="ECO:0000256" key="1">
    <source>
        <dbReference type="SAM" id="MobiDB-lite"/>
    </source>
</evidence>
<feature type="compositionally biased region" description="Basic residues" evidence="1">
    <location>
        <begin position="68"/>
        <end position="77"/>
    </location>
</feature>
<gene>
    <name evidence="2" type="ORF">ERS027659_04390</name>
</gene>
<accession>A0A655F1C5</accession>
<reference evidence="2 3" key="1">
    <citation type="submission" date="2015-03" db="EMBL/GenBank/DDBJ databases">
        <authorList>
            <consortium name="Pathogen Informatics"/>
        </authorList>
    </citation>
    <scope>NUCLEOTIDE SEQUENCE [LARGE SCALE GENOMIC DNA]</scope>
    <source>
        <strain evidence="2 3">Bir 185</strain>
    </source>
</reference>
<protein>
    <submittedName>
        <fullName evidence="2">Uncharacterized protein</fullName>
    </submittedName>
</protein>
<dbReference type="EMBL" id="CNFT01001570">
    <property type="protein sequence ID" value="CKT42592.1"/>
    <property type="molecule type" value="Genomic_DNA"/>
</dbReference>
<name>A0A655F1C5_MYCTX</name>
<evidence type="ECO:0000313" key="3">
    <source>
        <dbReference type="Proteomes" id="UP000050164"/>
    </source>
</evidence>
<feature type="compositionally biased region" description="Basic and acidic residues" evidence="1">
    <location>
        <begin position="91"/>
        <end position="100"/>
    </location>
</feature>
<proteinExistence type="predicted"/>
<feature type="compositionally biased region" description="Basic residues" evidence="1">
    <location>
        <begin position="24"/>
        <end position="53"/>
    </location>
</feature>